<protein>
    <submittedName>
        <fullName evidence="10">Putative manganese-dependent inorganic pyrophosphatase</fullName>
    </submittedName>
</protein>
<evidence type="ECO:0000313" key="10">
    <source>
        <dbReference type="EMBL" id="AMY10760.1"/>
    </source>
</evidence>
<dbReference type="GO" id="GO:0046872">
    <property type="term" value="F:metal ion binding"/>
    <property type="evidence" value="ECO:0007669"/>
    <property type="project" value="UniProtKB-KW"/>
</dbReference>
<dbReference type="GO" id="GO:0008033">
    <property type="term" value="P:tRNA processing"/>
    <property type="evidence" value="ECO:0007669"/>
    <property type="project" value="UniProtKB-KW"/>
</dbReference>
<dbReference type="Pfam" id="PF00571">
    <property type="entry name" value="CBS"/>
    <property type="match status" value="2"/>
</dbReference>
<dbReference type="SMART" id="SM00116">
    <property type="entry name" value="CBS"/>
    <property type="match status" value="2"/>
</dbReference>
<evidence type="ECO:0000256" key="8">
    <source>
        <dbReference type="ARBA" id="ARBA00022884"/>
    </source>
</evidence>
<evidence type="ECO:0000256" key="1">
    <source>
        <dbReference type="ARBA" id="ARBA00001946"/>
    </source>
</evidence>
<keyword evidence="4" id="KW-0808">Transferase</keyword>
<dbReference type="SUPFAM" id="SSF54631">
    <property type="entry name" value="CBS-domain pair"/>
    <property type="match status" value="1"/>
</dbReference>
<evidence type="ECO:0000256" key="5">
    <source>
        <dbReference type="ARBA" id="ARBA00022723"/>
    </source>
</evidence>
<evidence type="ECO:0000256" key="2">
    <source>
        <dbReference type="ARBA" id="ARBA00007265"/>
    </source>
</evidence>
<sequence>MRVEDIMERAVEAADASMPAGVAWDRMRRRGLRMFAIVDRTGIVGIVTRDQLGGHGAPTRRDRTLGDFVRTDVLTTTPDCPVTHAAAVLSGRTQGCLPVLRGTQLVGVLTIAQLLEKLAHAPHMGRAAHVCGACRESEPDQKGHRVS</sequence>
<dbReference type="KEGG" id="abac:LuPra_04001"/>
<dbReference type="STRING" id="1855912.LuPra_04001"/>
<dbReference type="InterPro" id="IPR000644">
    <property type="entry name" value="CBS_dom"/>
</dbReference>
<dbReference type="OrthoDB" id="9801899at2"/>
<evidence type="ECO:0000256" key="7">
    <source>
        <dbReference type="ARBA" id="ARBA00022842"/>
    </source>
</evidence>
<name>A0A143PRM8_LUTPR</name>
<dbReference type="PANTHER" id="PTHR47788">
    <property type="entry name" value="POLYA POLYMERASE"/>
    <property type="match status" value="1"/>
</dbReference>
<proteinExistence type="inferred from homology"/>
<keyword evidence="4" id="KW-0548">Nucleotidyltransferase</keyword>
<evidence type="ECO:0000256" key="6">
    <source>
        <dbReference type="ARBA" id="ARBA00022741"/>
    </source>
</evidence>
<dbReference type="GO" id="GO:0016779">
    <property type="term" value="F:nucleotidyltransferase activity"/>
    <property type="evidence" value="ECO:0007669"/>
    <property type="project" value="UniProtKB-KW"/>
</dbReference>
<dbReference type="Proteomes" id="UP000076079">
    <property type="component" value="Chromosome"/>
</dbReference>
<evidence type="ECO:0000313" key="11">
    <source>
        <dbReference type="Proteomes" id="UP000076079"/>
    </source>
</evidence>
<keyword evidence="8" id="KW-0694">RNA-binding</keyword>
<reference evidence="10 11" key="1">
    <citation type="journal article" date="2016" name="Genome Announc.">
        <title>First Complete Genome Sequence of a Subdivision 6 Acidobacterium Strain.</title>
        <authorList>
            <person name="Huang S."/>
            <person name="Vieira S."/>
            <person name="Bunk B."/>
            <person name="Riedel T."/>
            <person name="Sproer C."/>
            <person name="Overmann J."/>
        </authorList>
    </citation>
    <scope>NUCLEOTIDE SEQUENCE [LARGE SCALE GENOMIC DNA]</scope>
    <source>
        <strain evidence="11">DSM 100886 HEG_-6_39</strain>
    </source>
</reference>
<keyword evidence="3" id="KW-0819">tRNA processing</keyword>
<dbReference type="InterPro" id="IPR052390">
    <property type="entry name" value="tRNA_nt/polyA_polymerase"/>
</dbReference>
<reference evidence="11" key="2">
    <citation type="submission" date="2016-04" db="EMBL/GenBank/DDBJ databases">
        <title>First Complete Genome Sequence of a Subdivision 6 Acidobacterium.</title>
        <authorList>
            <person name="Huang S."/>
            <person name="Vieira S."/>
            <person name="Bunk B."/>
            <person name="Riedel T."/>
            <person name="Sproeer C."/>
            <person name="Overmann J."/>
        </authorList>
    </citation>
    <scope>NUCLEOTIDE SEQUENCE [LARGE SCALE GENOMIC DNA]</scope>
    <source>
        <strain evidence="11">DSM 100886 HEG_-6_39</strain>
    </source>
</reference>
<dbReference type="InterPro" id="IPR046342">
    <property type="entry name" value="CBS_dom_sf"/>
</dbReference>
<dbReference type="PANTHER" id="PTHR47788:SF1">
    <property type="entry name" value="A-ADDING TRNA NUCLEOTIDYLTRANSFERASE"/>
    <property type="match status" value="1"/>
</dbReference>
<dbReference type="EMBL" id="CP015136">
    <property type="protein sequence ID" value="AMY10760.1"/>
    <property type="molecule type" value="Genomic_DNA"/>
</dbReference>
<gene>
    <name evidence="10" type="ORF">LuPra_04001</name>
</gene>
<dbReference type="RefSeq" id="WP_110172368.1">
    <property type="nucleotide sequence ID" value="NZ_CP015136.1"/>
</dbReference>
<evidence type="ECO:0000259" key="9">
    <source>
        <dbReference type="SMART" id="SM00116"/>
    </source>
</evidence>
<dbReference type="GO" id="GO:0000166">
    <property type="term" value="F:nucleotide binding"/>
    <property type="evidence" value="ECO:0007669"/>
    <property type="project" value="UniProtKB-KW"/>
</dbReference>
<keyword evidence="11" id="KW-1185">Reference proteome</keyword>
<keyword evidence="6" id="KW-0547">Nucleotide-binding</keyword>
<feature type="domain" description="CBS" evidence="9">
    <location>
        <begin position="10"/>
        <end position="57"/>
    </location>
</feature>
<comment type="cofactor">
    <cofactor evidence="1">
        <name>Mg(2+)</name>
        <dbReference type="ChEBI" id="CHEBI:18420"/>
    </cofactor>
</comment>
<keyword evidence="7" id="KW-0460">Magnesium</keyword>
<keyword evidence="5" id="KW-0479">Metal-binding</keyword>
<dbReference type="AlphaFoldDB" id="A0A143PRM8"/>
<dbReference type="GO" id="GO:0003723">
    <property type="term" value="F:RNA binding"/>
    <property type="evidence" value="ECO:0007669"/>
    <property type="project" value="UniProtKB-KW"/>
</dbReference>
<accession>A0A143PRM8</accession>
<evidence type="ECO:0000256" key="4">
    <source>
        <dbReference type="ARBA" id="ARBA00022695"/>
    </source>
</evidence>
<comment type="similarity">
    <text evidence="2">Belongs to the tRNA nucleotidyltransferase/poly(A) polymerase family.</text>
</comment>
<evidence type="ECO:0000256" key="3">
    <source>
        <dbReference type="ARBA" id="ARBA00022694"/>
    </source>
</evidence>
<feature type="domain" description="CBS" evidence="9">
    <location>
        <begin position="72"/>
        <end position="119"/>
    </location>
</feature>
<organism evidence="10 11">
    <name type="scientific">Luteitalea pratensis</name>
    <dbReference type="NCBI Taxonomy" id="1855912"/>
    <lineage>
        <taxon>Bacteria</taxon>
        <taxon>Pseudomonadati</taxon>
        <taxon>Acidobacteriota</taxon>
        <taxon>Vicinamibacteria</taxon>
        <taxon>Vicinamibacterales</taxon>
        <taxon>Vicinamibacteraceae</taxon>
        <taxon>Luteitalea</taxon>
    </lineage>
</organism>
<dbReference type="Gene3D" id="3.10.580.10">
    <property type="entry name" value="CBS-domain"/>
    <property type="match status" value="1"/>
</dbReference>